<dbReference type="GO" id="GO:0080044">
    <property type="term" value="F:quercetin 7-O-glucosyltransferase activity"/>
    <property type="evidence" value="ECO:0007669"/>
    <property type="project" value="TreeGrafter"/>
</dbReference>
<dbReference type="SUPFAM" id="SSF53756">
    <property type="entry name" value="UDP-Glycosyltransferase/glycogen phosphorylase"/>
    <property type="match status" value="1"/>
</dbReference>
<keyword evidence="5" id="KW-0328">Glycosyltransferase</keyword>
<protein>
    <recommendedName>
        <fullName evidence="6">Glycosyltransferase</fullName>
        <ecNumber evidence="6">2.4.1.-</ecNumber>
    </recommendedName>
</protein>
<dbReference type="EC" id="2.4.1.-" evidence="6"/>
<dbReference type="InterPro" id="IPR035595">
    <property type="entry name" value="UDP_glycos_trans_CS"/>
</dbReference>
<dbReference type="PROSITE" id="PS00375">
    <property type="entry name" value="UDPGT"/>
    <property type="match status" value="1"/>
</dbReference>
<dbReference type="GO" id="GO:0080043">
    <property type="term" value="F:quercetin 3-O-glucosyltransferase activity"/>
    <property type="evidence" value="ECO:0007669"/>
    <property type="project" value="TreeGrafter"/>
</dbReference>
<dbReference type="AlphaFoldDB" id="I2BHB2"/>
<organism evidence="7">
    <name type="scientific">Linum usitatissimum</name>
    <name type="common">Flax</name>
    <name type="synonym">Linum humile</name>
    <dbReference type="NCBI Taxonomy" id="4006"/>
    <lineage>
        <taxon>Eukaryota</taxon>
        <taxon>Viridiplantae</taxon>
        <taxon>Streptophyta</taxon>
        <taxon>Embryophyta</taxon>
        <taxon>Tracheophyta</taxon>
        <taxon>Spermatophyta</taxon>
        <taxon>Magnoliopsida</taxon>
        <taxon>eudicotyledons</taxon>
        <taxon>Gunneridae</taxon>
        <taxon>Pentapetalae</taxon>
        <taxon>rosids</taxon>
        <taxon>fabids</taxon>
        <taxon>Malpighiales</taxon>
        <taxon>Linaceae</taxon>
        <taxon>Linum</taxon>
    </lineage>
</organism>
<reference evidence="7" key="1">
    <citation type="journal article" date="2012" name="BMC Genomics">
        <title>Phylogenomic analysis of UDP glycosyltransferase 1 multigene family in Linum usitatissimum identified genes with varied expression patterns.</title>
        <authorList>
            <person name="Barvkar V.T."/>
            <person name="Pardeshi V.C."/>
            <person name="Kale S.M."/>
            <person name="Kadoo N.Y."/>
            <person name="Gupta V.S."/>
        </authorList>
    </citation>
    <scope>NUCLEOTIDE SEQUENCE</scope>
</reference>
<evidence type="ECO:0000256" key="2">
    <source>
        <dbReference type="ARBA" id="ARBA00009995"/>
    </source>
</evidence>
<sequence>MELDKAPIFPHVLIFPFPVQGHVNSMLKLAELLSLAAGGGIRITFLNSDCTHNRLLQFSDAESRFSVYPGFQFKTIDDHRIPMEKLTKGDKVLDLVGAMESEMKPDFRDMLSRMDPPVTCVIGDGLLGFIREVSMELGIPVIRFRTISPCCFWVNYCLPDLIEAGELPIQDMDRKISKVPGMESFLRSRDLPGMCRVSGLDDPTLVMLINATRESPPLSPLILNTFEDLDSSVLSQIRRHFPQTYAIGPLHQHLESRLRTMSFGSQNNINTQSSSSNSLWKEEASCLKWLDQQPEGSVLYVNFGSITVMTADRIVEFWEGLSSSKHRFLWVMRPGLIPDKELEKIPQEILNQKEGFYKVVVGWAPQEEVLNHAAVGGFLTHSGWNSTLESVAAGVPMICWPFFADQLVNSRVVSEVYNLGLDMKDVCDRKVVERMVNDLMDERKDEFQSLAAKMAALAKGSVSEGGSSCRNLEVLIQDIRLMSVKGT</sequence>
<dbReference type="PANTHER" id="PTHR11926:SF1392">
    <property type="entry name" value="GLYCOSYLTRANSFERASE"/>
    <property type="match status" value="1"/>
</dbReference>
<comment type="catalytic activity">
    <reaction evidence="4">
        <text>an anthocyanidin + UDP-alpha-D-glucose + H(+) = an anthocyanidin 3-O-beta-D-glucoside + UDP</text>
        <dbReference type="Rhea" id="RHEA:20093"/>
        <dbReference type="ChEBI" id="CHEBI:15378"/>
        <dbReference type="ChEBI" id="CHEBI:16307"/>
        <dbReference type="ChEBI" id="CHEBI:58223"/>
        <dbReference type="ChEBI" id="CHEBI:58885"/>
        <dbReference type="ChEBI" id="CHEBI:143576"/>
        <dbReference type="EC" id="2.4.1.115"/>
    </reaction>
</comment>
<dbReference type="CDD" id="cd03784">
    <property type="entry name" value="GT1_Gtf-like"/>
    <property type="match status" value="1"/>
</dbReference>
<evidence type="ECO:0000256" key="4">
    <source>
        <dbReference type="ARBA" id="ARBA00047606"/>
    </source>
</evidence>
<comment type="similarity">
    <text evidence="2 5">Belongs to the UDP-glycosyltransferase family.</text>
</comment>
<proteinExistence type="inferred from homology"/>
<comment type="pathway">
    <text evidence="1">Pigment biosynthesis; anthocyanin biosynthesis.</text>
</comment>
<keyword evidence="3 5" id="KW-0808">Transferase</keyword>
<gene>
    <name evidence="7" type="primary">UGT709E1</name>
</gene>
<evidence type="ECO:0000256" key="6">
    <source>
        <dbReference type="RuleBase" id="RU362057"/>
    </source>
</evidence>
<dbReference type="Gene3D" id="3.40.50.2000">
    <property type="entry name" value="Glycogen Phosphorylase B"/>
    <property type="match status" value="2"/>
</dbReference>
<dbReference type="UniPathway" id="UPA00009"/>
<dbReference type="Pfam" id="PF00201">
    <property type="entry name" value="UDPGT"/>
    <property type="match status" value="1"/>
</dbReference>
<name>I2BHB2_LINUS</name>
<dbReference type="FunFam" id="3.40.50.2000:FF:000060">
    <property type="entry name" value="Glycosyltransferase"/>
    <property type="match status" value="1"/>
</dbReference>
<dbReference type="GO" id="GO:0009718">
    <property type="term" value="P:anthocyanin-containing compound biosynthetic process"/>
    <property type="evidence" value="ECO:0007669"/>
    <property type="project" value="UniProtKB-UniPathway"/>
</dbReference>
<dbReference type="GO" id="GO:0047213">
    <property type="term" value="F:anthocyanidin 3-O-glucosyltransferase activity"/>
    <property type="evidence" value="ECO:0007669"/>
    <property type="project" value="UniProtKB-EC"/>
</dbReference>
<evidence type="ECO:0000256" key="1">
    <source>
        <dbReference type="ARBA" id="ARBA00004935"/>
    </source>
</evidence>
<evidence type="ECO:0000256" key="3">
    <source>
        <dbReference type="ARBA" id="ARBA00022679"/>
    </source>
</evidence>
<dbReference type="PANTHER" id="PTHR11926">
    <property type="entry name" value="GLUCOSYL/GLUCURONOSYL TRANSFERASES"/>
    <property type="match status" value="1"/>
</dbReference>
<evidence type="ECO:0000313" key="7">
    <source>
        <dbReference type="EMBL" id="AFJ53008.1"/>
    </source>
</evidence>
<evidence type="ECO:0000256" key="5">
    <source>
        <dbReference type="RuleBase" id="RU003718"/>
    </source>
</evidence>
<dbReference type="InterPro" id="IPR002213">
    <property type="entry name" value="UDP_glucos_trans"/>
</dbReference>
<dbReference type="EMBL" id="JN088381">
    <property type="protein sequence ID" value="AFJ53008.1"/>
    <property type="molecule type" value="Genomic_DNA"/>
</dbReference>
<accession>I2BHB2</accession>